<gene>
    <name evidence="1" type="ORF">MRATA1EN1_LOCUS30939</name>
</gene>
<protein>
    <submittedName>
        <fullName evidence="1">Uncharacterized protein</fullName>
    </submittedName>
</protein>
<reference evidence="1" key="1">
    <citation type="submission" date="2023-04" db="EMBL/GenBank/DDBJ databases">
        <authorList>
            <consortium name="ELIXIR-Norway"/>
        </authorList>
    </citation>
    <scope>NUCLEOTIDE SEQUENCE [LARGE SCALE GENOMIC DNA]</scope>
</reference>
<accession>A0ABN8XJK6</accession>
<dbReference type="Proteomes" id="UP001176941">
    <property type="component" value="Unassembled WGS sequence"/>
</dbReference>
<proteinExistence type="predicted"/>
<evidence type="ECO:0000313" key="2">
    <source>
        <dbReference type="Proteomes" id="UP001176941"/>
    </source>
</evidence>
<dbReference type="EMBL" id="CATKSN020000233">
    <property type="protein sequence ID" value="CAI9149321.1"/>
    <property type="molecule type" value="Genomic_DNA"/>
</dbReference>
<comment type="caution">
    <text evidence="1">The sequence shown here is derived from an EMBL/GenBank/DDBJ whole genome shotgun (WGS) entry which is preliminary data.</text>
</comment>
<sequence>MSAQPSVYYGPHVLLSVSPLSGAATPVFPTRLQSIVQPLWASTHAHGNRRCPPFGAYGVLVQRATKRDADCALVLPPAGAASGKCRGLTRAAEQATIRRSVAQSLSVSLHHELYAYRRQKYLLSTLMDLRH</sequence>
<evidence type="ECO:0000313" key="1">
    <source>
        <dbReference type="EMBL" id="CAI9149321.1"/>
    </source>
</evidence>
<name>A0ABN8XJK6_RANTA</name>
<organism evidence="1 2">
    <name type="scientific">Rangifer tarandus platyrhynchus</name>
    <name type="common">Svalbard reindeer</name>
    <dbReference type="NCBI Taxonomy" id="3082113"/>
    <lineage>
        <taxon>Eukaryota</taxon>
        <taxon>Metazoa</taxon>
        <taxon>Chordata</taxon>
        <taxon>Craniata</taxon>
        <taxon>Vertebrata</taxon>
        <taxon>Euteleostomi</taxon>
        <taxon>Mammalia</taxon>
        <taxon>Eutheria</taxon>
        <taxon>Laurasiatheria</taxon>
        <taxon>Artiodactyla</taxon>
        <taxon>Ruminantia</taxon>
        <taxon>Pecora</taxon>
        <taxon>Cervidae</taxon>
        <taxon>Odocoileinae</taxon>
        <taxon>Rangifer</taxon>
    </lineage>
</organism>
<keyword evidence="2" id="KW-1185">Reference proteome</keyword>